<dbReference type="InterPro" id="IPR028889">
    <property type="entry name" value="USP"/>
</dbReference>
<keyword evidence="5 6" id="KW-0788">Thiol protease</keyword>
<comment type="caution">
    <text evidence="9">The sequence shown here is derived from an EMBL/GenBank/DDBJ whole genome shotgun (WGS) entry which is preliminary data.</text>
</comment>
<dbReference type="AlphaFoldDB" id="A0A0G2ENB8"/>
<evidence type="ECO:0000256" key="3">
    <source>
        <dbReference type="ARBA" id="ARBA00022786"/>
    </source>
</evidence>
<feature type="compositionally biased region" description="Basic and acidic residues" evidence="7">
    <location>
        <begin position="29"/>
        <end position="39"/>
    </location>
</feature>
<dbReference type="GO" id="GO:0004843">
    <property type="term" value="F:cysteine-type deubiquitinase activity"/>
    <property type="evidence" value="ECO:0007669"/>
    <property type="project" value="UniProtKB-UniRule"/>
</dbReference>
<feature type="compositionally biased region" description="Polar residues" evidence="7">
    <location>
        <begin position="1"/>
        <end position="21"/>
    </location>
</feature>
<dbReference type="GO" id="GO:0005829">
    <property type="term" value="C:cytosol"/>
    <property type="evidence" value="ECO:0007669"/>
    <property type="project" value="TreeGrafter"/>
</dbReference>
<feature type="compositionally biased region" description="Polar residues" evidence="7">
    <location>
        <begin position="126"/>
        <end position="144"/>
    </location>
</feature>
<keyword evidence="10" id="KW-1185">Reference proteome</keyword>
<dbReference type="EMBL" id="LCWF01000064">
    <property type="protein sequence ID" value="KKY23819.1"/>
    <property type="molecule type" value="Genomic_DNA"/>
</dbReference>
<evidence type="ECO:0000313" key="9">
    <source>
        <dbReference type="EMBL" id="KKY23819.1"/>
    </source>
</evidence>
<evidence type="ECO:0000256" key="7">
    <source>
        <dbReference type="SAM" id="MobiDB-lite"/>
    </source>
</evidence>
<dbReference type="PROSITE" id="PS00973">
    <property type="entry name" value="USP_2"/>
    <property type="match status" value="1"/>
</dbReference>
<keyword evidence="3 6" id="KW-0833">Ubl conjugation pathway</keyword>
<dbReference type="InterPro" id="IPR050164">
    <property type="entry name" value="Peptidase_C19"/>
</dbReference>
<evidence type="ECO:0000313" key="10">
    <source>
        <dbReference type="Proteomes" id="UP000053317"/>
    </source>
</evidence>
<feature type="region of interest" description="Disordered" evidence="7">
    <location>
        <begin position="1"/>
        <end position="175"/>
    </location>
</feature>
<dbReference type="GO" id="GO:0006508">
    <property type="term" value="P:proteolysis"/>
    <property type="evidence" value="ECO:0007669"/>
    <property type="project" value="UniProtKB-KW"/>
</dbReference>
<proteinExistence type="inferred from homology"/>
<gene>
    <name evidence="9" type="ORF">UCRPC4_g02632</name>
</gene>
<dbReference type="OrthoDB" id="429671at2759"/>
<evidence type="ECO:0000256" key="6">
    <source>
        <dbReference type="RuleBase" id="RU366025"/>
    </source>
</evidence>
<feature type="compositionally biased region" description="Polar residues" evidence="7">
    <location>
        <begin position="102"/>
        <end position="114"/>
    </location>
</feature>
<reference evidence="9 10" key="1">
    <citation type="submission" date="2015-05" db="EMBL/GenBank/DDBJ databases">
        <title>Distinctive expansion of gene families associated with plant cell wall degradation and secondary metabolism in the genomes of grapevine trunk pathogens.</title>
        <authorList>
            <person name="Lawrence D.P."/>
            <person name="Travadon R."/>
            <person name="Rolshausen P.E."/>
            <person name="Baumgartner K."/>
        </authorList>
    </citation>
    <scope>NUCLEOTIDE SEQUENCE [LARGE SCALE GENOMIC DNA]</scope>
    <source>
        <strain evidence="9">UCRPC4</strain>
    </source>
</reference>
<dbReference type="Gene3D" id="3.90.70.10">
    <property type="entry name" value="Cysteine proteinases"/>
    <property type="match status" value="1"/>
</dbReference>
<dbReference type="EC" id="3.4.19.12" evidence="6"/>
<accession>A0A0G2ENB8</accession>
<dbReference type="Pfam" id="PF00443">
    <property type="entry name" value="UCH"/>
    <property type="match status" value="1"/>
</dbReference>
<evidence type="ECO:0000256" key="1">
    <source>
        <dbReference type="ARBA" id="ARBA00000707"/>
    </source>
</evidence>
<dbReference type="GO" id="GO:0005634">
    <property type="term" value="C:nucleus"/>
    <property type="evidence" value="ECO:0007669"/>
    <property type="project" value="TreeGrafter"/>
</dbReference>
<dbReference type="PANTHER" id="PTHR24006">
    <property type="entry name" value="UBIQUITIN CARBOXYL-TERMINAL HYDROLASE"/>
    <property type="match status" value="1"/>
</dbReference>
<protein>
    <recommendedName>
        <fullName evidence="6">Ubiquitin carboxyl-terminal hydrolase</fullName>
        <ecNumber evidence="6">3.4.19.12</ecNumber>
    </recommendedName>
</protein>
<feature type="compositionally biased region" description="Polar residues" evidence="7">
    <location>
        <begin position="617"/>
        <end position="642"/>
    </location>
</feature>
<dbReference type="PROSITE" id="PS00972">
    <property type="entry name" value="USP_1"/>
    <property type="match status" value="1"/>
</dbReference>
<evidence type="ECO:0000259" key="8">
    <source>
        <dbReference type="PROSITE" id="PS50235"/>
    </source>
</evidence>
<dbReference type="PANTHER" id="PTHR24006:SF687">
    <property type="entry name" value="UBIQUITIN CARBOXYL-TERMINAL HYDROLASE 10"/>
    <property type="match status" value="1"/>
</dbReference>
<keyword evidence="4 6" id="KW-0378">Hydrolase</keyword>
<dbReference type="InterPro" id="IPR018200">
    <property type="entry name" value="USP_CS"/>
</dbReference>
<sequence length="682" mass="74403">MPSPQSDSEPVQFLFRQQIQESEVAEPSGKARDTDEVKSATRAQTGPLPSDDGTPQTSVAPSENDSTQPTTPSSAIPGTEPLIPAMPTSPATPRRRHRDSVASVTSKPPSSIHAQTAAPVPEHGNTDATASVTSPASEETSKATSPRPPKSWADLVRSKAPGPSQSTLNAADIVPATGTLKPDSLADVLTTMSSNAALHPTKLSFLEPKGLVNTGNMCYMNSILQILTFCVPFYEFLDRLSRDAVHSLKSDTPLIDAMILFMKEYRVIDSATSAEKLRLRLRQEEVEQYGDAFIPENVYEVIRTLPRFRDMRRGHQQDAQEFLGFLLEELHEECAFSLKKAMTAASEQTNSTASEDGASRQDEDGWMEVGVKQKASTTRASGVIGAESPITKIFGGKLRSELRIPGVRQSNTVEPFESLQLDIGSPQINNIIDALKGLSKPEAIPGEFNSPRGKVNATKQVYIEQLPPVLILHLKRFQYDNATKRTEKIWKKIGYPLNLEIPREAFPVQVRNKMLHHGGIPQYRLTGVIYHHGRNASGGHYTVDVRRQDGIEWIRLDDTVIRRVRAEDVAGGGGEEDLKVLAEALERHNEQAKLSTNGNIYDSIHEGNDDEDASDKGWSQVNGTTGAHSRVKSTASAVNGVSSPAIKDSSGRHTPSHKNASAGVKDNKVAYLLFYQKVGGIA</sequence>
<dbReference type="InterPro" id="IPR001394">
    <property type="entry name" value="Peptidase_C19_UCH"/>
</dbReference>
<evidence type="ECO:0000256" key="4">
    <source>
        <dbReference type="ARBA" id="ARBA00022801"/>
    </source>
</evidence>
<comment type="similarity">
    <text evidence="6">Belongs to the peptidase C19 family.</text>
</comment>
<dbReference type="SUPFAM" id="SSF54001">
    <property type="entry name" value="Cysteine proteinases"/>
    <property type="match status" value="1"/>
</dbReference>
<dbReference type="GO" id="GO:0016579">
    <property type="term" value="P:protein deubiquitination"/>
    <property type="evidence" value="ECO:0007669"/>
    <property type="project" value="InterPro"/>
</dbReference>
<organism evidence="9 10">
    <name type="scientific">Phaeomoniella chlamydospora</name>
    <name type="common">Phaeoacremonium chlamydosporum</name>
    <dbReference type="NCBI Taxonomy" id="158046"/>
    <lineage>
        <taxon>Eukaryota</taxon>
        <taxon>Fungi</taxon>
        <taxon>Dikarya</taxon>
        <taxon>Ascomycota</taxon>
        <taxon>Pezizomycotina</taxon>
        <taxon>Eurotiomycetes</taxon>
        <taxon>Chaetothyriomycetidae</taxon>
        <taxon>Phaeomoniellales</taxon>
        <taxon>Phaeomoniellaceae</taxon>
        <taxon>Phaeomoniella</taxon>
    </lineage>
</organism>
<evidence type="ECO:0000256" key="2">
    <source>
        <dbReference type="ARBA" id="ARBA00022670"/>
    </source>
</evidence>
<keyword evidence="2 6" id="KW-0645">Protease</keyword>
<dbReference type="InterPro" id="IPR038765">
    <property type="entry name" value="Papain-like_cys_pep_sf"/>
</dbReference>
<name>A0A0G2ENB8_PHACM</name>
<reference evidence="9 10" key="2">
    <citation type="submission" date="2015-05" db="EMBL/GenBank/DDBJ databases">
        <authorList>
            <person name="Morales-Cruz A."/>
            <person name="Amrine K.C."/>
            <person name="Cantu D."/>
        </authorList>
    </citation>
    <scope>NUCLEOTIDE SEQUENCE [LARGE SCALE GENOMIC DNA]</scope>
    <source>
        <strain evidence="9">UCRPC4</strain>
    </source>
</reference>
<evidence type="ECO:0000256" key="5">
    <source>
        <dbReference type="ARBA" id="ARBA00022807"/>
    </source>
</evidence>
<feature type="domain" description="USP" evidence="8">
    <location>
        <begin position="209"/>
        <end position="590"/>
    </location>
</feature>
<feature type="compositionally biased region" description="Polar residues" evidence="7">
    <location>
        <begin position="53"/>
        <end position="76"/>
    </location>
</feature>
<dbReference type="PROSITE" id="PS50235">
    <property type="entry name" value="USP_3"/>
    <property type="match status" value="1"/>
</dbReference>
<dbReference type="Proteomes" id="UP000053317">
    <property type="component" value="Unassembled WGS sequence"/>
</dbReference>
<comment type="catalytic activity">
    <reaction evidence="1 6">
        <text>Thiol-dependent hydrolysis of ester, thioester, amide, peptide and isopeptide bonds formed by the C-terminal Gly of ubiquitin (a 76-residue protein attached to proteins as an intracellular targeting signal).</text>
        <dbReference type="EC" id="3.4.19.12"/>
    </reaction>
</comment>
<feature type="region of interest" description="Disordered" evidence="7">
    <location>
        <begin position="596"/>
        <end position="662"/>
    </location>
</feature>